<dbReference type="SUPFAM" id="SSF53335">
    <property type="entry name" value="S-adenosyl-L-methionine-dependent methyltransferases"/>
    <property type="match status" value="1"/>
</dbReference>
<reference evidence="1 2" key="1">
    <citation type="journal article" date="2016" name="Nat. Commun.">
        <title>Thousands of microbial genomes shed light on interconnected biogeochemical processes in an aquifer system.</title>
        <authorList>
            <person name="Anantharaman K."/>
            <person name="Brown C.T."/>
            <person name="Hug L.A."/>
            <person name="Sharon I."/>
            <person name="Castelle C.J."/>
            <person name="Probst A.J."/>
            <person name="Thomas B.C."/>
            <person name="Singh A."/>
            <person name="Wilkins M.J."/>
            <person name="Karaoz U."/>
            <person name="Brodie E.L."/>
            <person name="Williams K.H."/>
            <person name="Hubbard S.S."/>
            <person name="Banfield J.F."/>
        </authorList>
    </citation>
    <scope>NUCLEOTIDE SEQUENCE [LARGE SCALE GENOMIC DNA]</scope>
</reference>
<dbReference type="Proteomes" id="UP000178873">
    <property type="component" value="Unassembled WGS sequence"/>
</dbReference>
<dbReference type="AlphaFoldDB" id="A0A1G2M690"/>
<dbReference type="EMBL" id="MHRF01000004">
    <property type="protein sequence ID" value="OHA18572.1"/>
    <property type="molecule type" value="Genomic_DNA"/>
</dbReference>
<evidence type="ECO:0008006" key="3">
    <source>
        <dbReference type="Google" id="ProtNLM"/>
    </source>
</evidence>
<dbReference type="STRING" id="1802301.A2664_02955"/>
<evidence type="ECO:0000313" key="1">
    <source>
        <dbReference type="EMBL" id="OHA18572.1"/>
    </source>
</evidence>
<dbReference type="Gene3D" id="3.40.50.150">
    <property type="entry name" value="Vaccinia Virus protein VP39"/>
    <property type="match status" value="1"/>
</dbReference>
<gene>
    <name evidence="1" type="ORF">A2664_02955</name>
</gene>
<organism evidence="1 2">
    <name type="scientific">Candidatus Taylorbacteria bacterium RIFCSPHIGHO2_01_FULL_46_22b</name>
    <dbReference type="NCBI Taxonomy" id="1802301"/>
    <lineage>
        <taxon>Bacteria</taxon>
        <taxon>Candidatus Tayloriibacteriota</taxon>
    </lineage>
</organism>
<name>A0A1G2M690_9BACT</name>
<protein>
    <recommendedName>
        <fullName evidence="3">S-adenosyl-L-methionine-dependent methyltransferase</fullName>
    </recommendedName>
</protein>
<comment type="caution">
    <text evidence="1">The sequence shown here is derived from an EMBL/GenBank/DDBJ whole genome shotgun (WGS) entry which is preliminary data.</text>
</comment>
<evidence type="ECO:0000313" key="2">
    <source>
        <dbReference type="Proteomes" id="UP000178873"/>
    </source>
</evidence>
<sequence length="282" mass="31492">MGTISIRQCQSLATIPSLSLRKQRGLQEYWNRRLLDPLVFVPSDELERGVDEQVATEQNVRLGSFAARYFSETISQKTTARTRARRLAERRIIVAVGFGKGYDSEWLAAAHSAGFQTWWIDVSDYACELARESLGKQQEQISHSAQSPLEPVVVCGEIQSILADPESVGLDLGRVSFWYFCRLLGCLSKPSFRAVLQQVGWESLASDGDPYRSNAVVIINAMKDYNAHFASQTSLLHTQRSLTKNLTIGAGRRVEIINDQHHQYFTKTVTAMTCVAASESIS</sequence>
<accession>A0A1G2M690</accession>
<dbReference type="InterPro" id="IPR029063">
    <property type="entry name" value="SAM-dependent_MTases_sf"/>
</dbReference>
<proteinExistence type="predicted"/>